<keyword evidence="5 6" id="KW-0472">Membrane</keyword>
<evidence type="ECO:0000256" key="3">
    <source>
        <dbReference type="ARBA" id="ARBA00022692"/>
    </source>
</evidence>
<evidence type="ECO:0000256" key="5">
    <source>
        <dbReference type="ARBA" id="ARBA00023136"/>
    </source>
</evidence>
<keyword evidence="2" id="KW-0813">Transport</keyword>
<dbReference type="Proteomes" id="UP000054279">
    <property type="component" value="Unassembled WGS sequence"/>
</dbReference>
<feature type="domain" description="ABC-2 type transporter transmembrane" evidence="7">
    <location>
        <begin position="2"/>
        <end position="108"/>
    </location>
</feature>
<evidence type="ECO:0000256" key="4">
    <source>
        <dbReference type="ARBA" id="ARBA00022989"/>
    </source>
</evidence>
<evidence type="ECO:0000256" key="2">
    <source>
        <dbReference type="ARBA" id="ARBA00022448"/>
    </source>
</evidence>
<dbReference type="OrthoDB" id="66620at2759"/>
<reference evidence="8 9" key="1">
    <citation type="submission" date="2014-06" db="EMBL/GenBank/DDBJ databases">
        <title>Evolutionary Origins and Diversification of the Mycorrhizal Mutualists.</title>
        <authorList>
            <consortium name="DOE Joint Genome Institute"/>
            <consortium name="Mycorrhizal Genomics Consortium"/>
            <person name="Kohler A."/>
            <person name="Kuo A."/>
            <person name="Nagy L.G."/>
            <person name="Floudas D."/>
            <person name="Copeland A."/>
            <person name="Barry K.W."/>
            <person name="Cichocki N."/>
            <person name="Veneault-Fourrey C."/>
            <person name="LaButti K."/>
            <person name="Lindquist E.A."/>
            <person name="Lipzen A."/>
            <person name="Lundell T."/>
            <person name="Morin E."/>
            <person name="Murat C."/>
            <person name="Riley R."/>
            <person name="Ohm R."/>
            <person name="Sun H."/>
            <person name="Tunlid A."/>
            <person name="Henrissat B."/>
            <person name="Grigoriev I.V."/>
            <person name="Hibbett D.S."/>
            <person name="Martin F."/>
        </authorList>
    </citation>
    <scope>NUCLEOTIDE SEQUENCE [LARGE SCALE GENOMIC DNA]</scope>
    <source>
        <strain evidence="8 9">SS14</strain>
    </source>
</reference>
<dbReference type="HOGENOM" id="CLU_1548598_0_0_1"/>
<evidence type="ECO:0000259" key="7">
    <source>
        <dbReference type="Pfam" id="PF01061"/>
    </source>
</evidence>
<accession>A0A0C9VZK6</accession>
<name>A0A0C9VZK6_SPHS4</name>
<keyword evidence="4 6" id="KW-1133">Transmembrane helix</keyword>
<dbReference type="GO" id="GO:0140359">
    <property type="term" value="F:ABC-type transporter activity"/>
    <property type="evidence" value="ECO:0007669"/>
    <property type="project" value="InterPro"/>
</dbReference>
<feature type="transmembrane region" description="Helical" evidence="6">
    <location>
        <begin position="7"/>
        <end position="26"/>
    </location>
</feature>
<sequence>MIPLRIIPTIIVSTITYWMTGLAPTAANYFKFLFILVLYTMAMTLFNFLLGCLFRNGGIAILLSALTALYQQTYAGFFVHLNSIPPVLRWLQWLAPLKYTLEALSVNEVGSGLMIKDTLQGVPISVSASLIMNLLFGFGSNNYYRDVLVLFAFVAGFGLMVLFAVWFKVRERR</sequence>
<feature type="transmembrane region" description="Helical" evidence="6">
    <location>
        <begin position="147"/>
        <end position="167"/>
    </location>
</feature>
<dbReference type="PANTHER" id="PTHR19241">
    <property type="entry name" value="ATP-BINDING CASSETTE TRANSPORTER"/>
    <property type="match status" value="1"/>
</dbReference>
<evidence type="ECO:0000256" key="6">
    <source>
        <dbReference type="SAM" id="Phobius"/>
    </source>
</evidence>
<protein>
    <recommendedName>
        <fullName evidence="7">ABC-2 type transporter transmembrane domain-containing protein</fullName>
    </recommendedName>
</protein>
<dbReference type="InterPro" id="IPR013525">
    <property type="entry name" value="ABC2_TM"/>
</dbReference>
<comment type="subcellular location">
    <subcellularLocation>
        <location evidence="1">Membrane</location>
        <topology evidence="1">Multi-pass membrane protein</topology>
    </subcellularLocation>
</comment>
<keyword evidence="9" id="KW-1185">Reference proteome</keyword>
<keyword evidence="3 6" id="KW-0812">Transmembrane</keyword>
<gene>
    <name evidence="8" type="ORF">M422DRAFT_779501</name>
</gene>
<organism evidence="8 9">
    <name type="scientific">Sphaerobolus stellatus (strain SS14)</name>
    <dbReference type="NCBI Taxonomy" id="990650"/>
    <lineage>
        <taxon>Eukaryota</taxon>
        <taxon>Fungi</taxon>
        <taxon>Dikarya</taxon>
        <taxon>Basidiomycota</taxon>
        <taxon>Agaricomycotina</taxon>
        <taxon>Agaricomycetes</taxon>
        <taxon>Phallomycetidae</taxon>
        <taxon>Geastrales</taxon>
        <taxon>Sphaerobolaceae</taxon>
        <taxon>Sphaerobolus</taxon>
    </lineage>
</organism>
<evidence type="ECO:0000313" key="8">
    <source>
        <dbReference type="EMBL" id="KIJ43971.1"/>
    </source>
</evidence>
<dbReference type="Pfam" id="PF01061">
    <property type="entry name" value="ABC2_membrane"/>
    <property type="match status" value="1"/>
</dbReference>
<evidence type="ECO:0000313" key="9">
    <source>
        <dbReference type="Proteomes" id="UP000054279"/>
    </source>
</evidence>
<evidence type="ECO:0000256" key="1">
    <source>
        <dbReference type="ARBA" id="ARBA00004141"/>
    </source>
</evidence>
<dbReference type="GO" id="GO:0016020">
    <property type="term" value="C:membrane"/>
    <property type="evidence" value="ECO:0007669"/>
    <property type="project" value="UniProtKB-SubCell"/>
</dbReference>
<dbReference type="AlphaFoldDB" id="A0A0C9VZK6"/>
<feature type="transmembrane region" description="Helical" evidence="6">
    <location>
        <begin position="32"/>
        <end position="54"/>
    </location>
</feature>
<dbReference type="EMBL" id="KN837119">
    <property type="protein sequence ID" value="KIJ43971.1"/>
    <property type="molecule type" value="Genomic_DNA"/>
</dbReference>
<proteinExistence type="predicted"/>